<feature type="chain" id="PRO_5015594030" description="Porin" evidence="1">
    <location>
        <begin position="19"/>
        <end position="97"/>
    </location>
</feature>
<organism evidence="2 3">
    <name type="scientific">Massilia glaciei</name>
    <dbReference type="NCBI Taxonomy" id="1524097"/>
    <lineage>
        <taxon>Bacteria</taxon>
        <taxon>Pseudomonadati</taxon>
        <taxon>Pseudomonadota</taxon>
        <taxon>Betaproteobacteria</taxon>
        <taxon>Burkholderiales</taxon>
        <taxon>Oxalobacteraceae</taxon>
        <taxon>Telluria group</taxon>
        <taxon>Massilia</taxon>
    </lineage>
</organism>
<evidence type="ECO:0000313" key="2">
    <source>
        <dbReference type="EMBL" id="PWF41187.1"/>
    </source>
</evidence>
<keyword evidence="3" id="KW-1185">Reference proteome</keyword>
<feature type="signal peptide" evidence="1">
    <location>
        <begin position="1"/>
        <end position="18"/>
    </location>
</feature>
<name>A0A2U2HDL1_9BURK</name>
<evidence type="ECO:0000256" key="1">
    <source>
        <dbReference type="SAM" id="SignalP"/>
    </source>
</evidence>
<proteinExistence type="predicted"/>
<reference evidence="2 3" key="1">
    <citation type="submission" date="2018-04" db="EMBL/GenBank/DDBJ databases">
        <title>Massilia violaceinigra sp. nov., a novel purple-pigmented bacterium isolated from Tianshan glacier, Xinjiang, China.</title>
        <authorList>
            <person name="Wang H."/>
        </authorList>
    </citation>
    <scope>NUCLEOTIDE SEQUENCE [LARGE SCALE GENOMIC DNA]</scope>
    <source>
        <strain evidence="2 3">B448-2</strain>
    </source>
</reference>
<keyword evidence="1" id="KW-0732">Signal</keyword>
<evidence type="ECO:0000313" key="3">
    <source>
        <dbReference type="Proteomes" id="UP000241421"/>
    </source>
</evidence>
<accession>A0A2U2HDL1</accession>
<gene>
    <name evidence="2" type="ORF">C7C56_025000</name>
</gene>
<dbReference type="EMBL" id="PXWF02000314">
    <property type="protein sequence ID" value="PWF41187.1"/>
    <property type="molecule type" value="Genomic_DNA"/>
</dbReference>
<sequence length="97" mass="10193">MKKLTVAILLASAGAASAADGLTVSGFATVAGGKAFDGYTGDFLEFKCPCFIGNYEHGATYEKDRFSLDQESLAGLQLKYQFSPKLSGTVQVVARSS</sequence>
<dbReference type="OrthoDB" id="197869at2"/>
<dbReference type="AlphaFoldDB" id="A0A2U2HDL1"/>
<dbReference type="Proteomes" id="UP000241421">
    <property type="component" value="Unassembled WGS sequence"/>
</dbReference>
<comment type="caution">
    <text evidence="2">The sequence shown here is derived from an EMBL/GenBank/DDBJ whole genome shotgun (WGS) entry which is preliminary data.</text>
</comment>
<dbReference type="RefSeq" id="WP_106760065.1">
    <property type="nucleotide sequence ID" value="NZ_PXWF02000314.1"/>
</dbReference>
<protein>
    <recommendedName>
        <fullName evidence="4">Porin</fullName>
    </recommendedName>
</protein>
<evidence type="ECO:0008006" key="4">
    <source>
        <dbReference type="Google" id="ProtNLM"/>
    </source>
</evidence>